<comment type="similarity">
    <text evidence="1 10">Belongs to the eukaryotic-type primase large subunit family.</text>
</comment>
<evidence type="ECO:0000256" key="4">
    <source>
        <dbReference type="ARBA" id="ARBA00022515"/>
    </source>
</evidence>
<dbReference type="Pfam" id="PF04104">
    <property type="entry name" value="DNA_primase_lrg"/>
    <property type="match status" value="1"/>
</dbReference>
<keyword evidence="6 10" id="KW-0479">Metal-binding</keyword>
<reference evidence="13 14" key="1">
    <citation type="submission" date="2023-03" db="EMBL/GenBank/DDBJ databases">
        <title>Genome insight into feeding habits of ladybird beetles.</title>
        <authorList>
            <person name="Li H.-S."/>
            <person name="Huang Y.-H."/>
            <person name="Pang H."/>
        </authorList>
    </citation>
    <scope>NUCLEOTIDE SEQUENCE [LARGE SCALE GENOMIC DNA]</scope>
    <source>
        <strain evidence="13">SYSU_2023b</strain>
        <tissue evidence="13">Whole body</tissue>
    </source>
</reference>
<feature type="binding site" evidence="11">
    <location>
        <position position="295"/>
    </location>
    <ligand>
        <name>[4Fe-4S] cluster</name>
        <dbReference type="ChEBI" id="CHEBI:49883"/>
    </ligand>
</feature>
<feature type="domain" description="DNA primase large subunit C-terminal" evidence="12">
    <location>
        <begin position="286"/>
        <end position="454"/>
    </location>
</feature>
<comment type="function">
    <text evidence="10">DNA primase is the polymerase that synthesizes small RNA primers for the Okazaki fragments made during discontinuous DNA replication.</text>
</comment>
<dbReference type="GO" id="GO:0005658">
    <property type="term" value="C:alpha DNA polymerase:primase complex"/>
    <property type="evidence" value="ECO:0007669"/>
    <property type="project" value="TreeGrafter"/>
</dbReference>
<feature type="binding site" evidence="11">
    <location>
        <position position="390"/>
    </location>
    <ligand>
        <name>[4Fe-4S] cluster</name>
        <dbReference type="ChEBI" id="CHEBI:49883"/>
    </ligand>
</feature>
<feature type="binding site" evidence="11">
    <location>
        <position position="374"/>
    </location>
    <ligand>
        <name>[4Fe-4S] cluster</name>
        <dbReference type="ChEBI" id="CHEBI:49883"/>
    </ligand>
</feature>
<dbReference type="PANTHER" id="PTHR10537:SF3">
    <property type="entry name" value="DNA PRIMASE LARGE SUBUNIT"/>
    <property type="match status" value="1"/>
</dbReference>
<name>A0AAW1VBK0_9CUCU</name>
<dbReference type="GO" id="GO:0006270">
    <property type="term" value="P:DNA replication initiation"/>
    <property type="evidence" value="ECO:0007669"/>
    <property type="project" value="TreeGrafter"/>
</dbReference>
<evidence type="ECO:0000256" key="11">
    <source>
        <dbReference type="PIRSR" id="PIRSR009449-1"/>
    </source>
</evidence>
<dbReference type="InterPro" id="IPR058560">
    <property type="entry name" value="DNA_primase_C"/>
</dbReference>
<dbReference type="PIRSF" id="PIRSF009449">
    <property type="entry name" value="DNA_primase_large_subunit"/>
    <property type="match status" value="1"/>
</dbReference>
<dbReference type="InterPro" id="IPR007238">
    <property type="entry name" value="DNA_primase_lsu_euk/arc"/>
</dbReference>
<keyword evidence="14" id="KW-1185">Reference proteome</keyword>
<evidence type="ECO:0000256" key="3">
    <source>
        <dbReference type="ARBA" id="ARBA00022485"/>
    </source>
</evidence>
<dbReference type="GO" id="GO:0006269">
    <property type="term" value="P:DNA replication, synthesis of primer"/>
    <property type="evidence" value="ECO:0007669"/>
    <property type="project" value="UniProtKB-KW"/>
</dbReference>
<evidence type="ECO:0000256" key="8">
    <source>
        <dbReference type="ARBA" id="ARBA00023014"/>
    </source>
</evidence>
<dbReference type="AlphaFoldDB" id="A0AAW1VBK0"/>
<protein>
    <recommendedName>
        <fullName evidence="2 10">DNA primase large subunit</fullName>
    </recommendedName>
</protein>
<evidence type="ECO:0000256" key="6">
    <source>
        <dbReference type="ARBA" id="ARBA00022723"/>
    </source>
</evidence>
<keyword evidence="8 10" id="KW-0411">Iron-sulfur</keyword>
<keyword evidence="5 10" id="KW-0235">DNA replication</keyword>
<keyword evidence="3 10" id="KW-0004">4Fe-4S</keyword>
<evidence type="ECO:0000256" key="1">
    <source>
        <dbReference type="ARBA" id="ARBA00010564"/>
    </source>
</evidence>
<dbReference type="PANTHER" id="PTHR10537">
    <property type="entry name" value="DNA PRIMASE LARGE SUBUNIT"/>
    <property type="match status" value="1"/>
</dbReference>
<dbReference type="Proteomes" id="UP001431783">
    <property type="component" value="Unassembled WGS sequence"/>
</dbReference>
<gene>
    <name evidence="13" type="ORF">WA026_012194</name>
</gene>
<evidence type="ECO:0000256" key="5">
    <source>
        <dbReference type="ARBA" id="ARBA00022705"/>
    </source>
</evidence>
<dbReference type="EMBL" id="JARQZJ010000126">
    <property type="protein sequence ID" value="KAK9890848.1"/>
    <property type="molecule type" value="Genomic_DNA"/>
</dbReference>
<accession>A0AAW1VBK0</accession>
<proteinExistence type="inferred from homology"/>
<comment type="caution">
    <text evidence="13">The sequence shown here is derived from an EMBL/GenBank/DDBJ whole genome shotgun (WGS) entry which is preliminary data.</text>
</comment>
<evidence type="ECO:0000313" key="13">
    <source>
        <dbReference type="EMBL" id="KAK9890848.1"/>
    </source>
</evidence>
<dbReference type="GO" id="GO:0003677">
    <property type="term" value="F:DNA binding"/>
    <property type="evidence" value="ECO:0007669"/>
    <property type="project" value="UniProtKB-UniRule"/>
</dbReference>
<keyword evidence="7 10" id="KW-0408">Iron</keyword>
<evidence type="ECO:0000256" key="9">
    <source>
        <dbReference type="ARBA" id="ARBA00023125"/>
    </source>
</evidence>
<organism evidence="13 14">
    <name type="scientific">Henosepilachna vigintioctopunctata</name>
    <dbReference type="NCBI Taxonomy" id="420089"/>
    <lineage>
        <taxon>Eukaryota</taxon>
        <taxon>Metazoa</taxon>
        <taxon>Ecdysozoa</taxon>
        <taxon>Arthropoda</taxon>
        <taxon>Hexapoda</taxon>
        <taxon>Insecta</taxon>
        <taxon>Pterygota</taxon>
        <taxon>Neoptera</taxon>
        <taxon>Endopterygota</taxon>
        <taxon>Coleoptera</taxon>
        <taxon>Polyphaga</taxon>
        <taxon>Cucujiformia</taxon>
        <taxon>Coccinelloidea</taxon>
        <taxon>Coccinellidae</taxon>
        <taxon>Epilachninae</taxon>
        <taxon>Epilachnini</taxon>
        <taxon>Henosepilachna</taxon>
    </lineage>
</organism>
<evidence type="ECO:0000259" key="12">
    <source>
        <dbReference type="Pfam" id="PF04104"/>
    </source>
</evidence>
<keyword evidence="9 10" id="KW-0238">DNA-binding</keyword>
<dbReference type="CDD" id="cd07322">
    <property type="entry name" value="PriL_PriS_Eukaryotic"/>
    <property type="match status" value="1"/>
</dbReference>
<sequence length="469" mass="54909">MDFTARKRKSIKPVEENPCSQYPHDLNMYNTPPTGEITLEEFETLAIHRLQLLRTLEQNSLKGHKIFSDEWKRCIKEELTKLELKKFVRLMNGLDGQTDLDYSARRTDHLSHYILRLAYCRSEDLRRWFINRELEWFKLRFMAQNQNTINRFLESNKLIYVPITEEEKDEILNELIMSTANMSDITIRTTNFFKVPFDEVYSLVRNRRIFVKMGYAYIPTSELIVCVQAKFRANLSEALSVANHRLPSLDDDRINTFLLNLYNSYTGKDYSTPNSEKEIDIRNLDNYSKKHFPLCMKHLHETLRASHHLKHDSRLQYGLFLKAIGVRFDDALEFWREEFTKIMDNDKFEKNYSYNVKHAYGKVGSMVNYSPFSCLKIIMGSVGAGDHHGCPFKHWDASLVKRKMMDCGVASEGIESILALVKNGHFQIACTKYFEFTHSLQAPSTTINHPNQFFEESINIATGEKKKIV</sequence>
<dbReference type="GO" id="GO:0046872">
    <property type="term" value="F:metal ion binding"/>
    <property type="evidence" value="ECO:0007669"/>
    <property type="project" value="UniProtKB-UniRule"/>
</dbReference>
<comment type="cofactor">
    <cofactor evidence="10">
        <name>[4Fe-4S] cluster</name>
        <dbReference type="ChEBI" id="CHEBI:49883"/>
    </cofactor>
    <text evidence="10">Binds 1 [4Fe-4S] cluster.</text>
</comment>
<dbReference type="Gene3D" id="1.20.930.80">
    <property type="match status" value="1"/>
</dbReference>
<dbReference type="GO" id="GO:0051539">
    <property type="term" value="F:4 iron, 4 sulfur cluster binding"/>
    <property type="evidence" value="ECO:0007669"/>
    <property type="project" value="UniProtKB-UniRule"/>
</dbReference>
<feature type="binding site" evidence="11">
    <location>
        <position position="430"/>
    </location>
    <ligand>
        <name>[4Fe-4S] cluster</name>
        <dbReference type="ChEBI" id="CHEBI:49883"/>
    </ligand>
</feature>
<dbReference type="Pfam" id="PF26466">
    <property type="entry name" value="DNA_primase_lrg_N"/>
    <property type="match status" value="1"/>
</dbReference>
<evidence type="ECO:0000256" key="10">
    <source>
        <dbReference type="PIRNR" id="PIRNR009449"/>
    </source>
</evidence>
<evidence type="ECO:0000256" key="2">
    <source>
        <dbReference type="ARBA" id="ARBA00019038"/>
    </source>
</evidence>
<keyword evidence="4 10" id="KW-0639">Primosome</keyword>
<dbReference type="FunFam" id="1.20.930.80:FF:000001">
    <property type="entry name" value="DNA primase large subunit"/>
    <property type="match status" value="1"/>
</dbReference>
<evidence type="ECO:0000256" key="7">
    <source>
        <dbReference type="ARBA" id="ARBA00023004"/>
    </source>
</evidence>
<dbReference type="InterPro" id="IPR016558">
    <property type="entry name" value="DNA_primase_lsu_euk"/>
</dbReference>
<evidence type="ECO:0000313" key="14">
    <source>
        <dbReference type="Proteomes" id="UP001431783"/>
    </source>
</evidence>